<evidence type="ECO:0000313" key="3">
    <source>
        <dbReference type="Proteomes" id="UP001500621"/>
    </source>
</evidence>
<dbReference type="Proteomes" id="UP001500621">
    <property type="component" value="Unassembled WGS sequence"/>
</dbReference>
<organism evidence="2 3">
    <name type="scientific">Nocardioides nanhaiensis</name>
    <dbReference type="NCBI Taxonomy" id="1476871"/>
    <lineage>
        <taxon>Bacteria</taxon>
        <taxon>Bacillati</taxon>
        <taxon>Actinomycetota</taxon>
        <taxon>Actinomycetes</taxon>
        <taxon>Propionibacteriales</taxon>
        <taxon>Nocardioidaceae</taxon>
        <taxon>Nocardioides</taxon>
    </lineage>
</organism>
<evidence type="ECO:0000256" key="1">
    <source>
        <dbReference type="SAM" id="MobiDB-lite"/>
    </source>
</evidence>
<name>A0ABP8W5C6_9ACTN</name>
<dbReference type="EMBL" id="BAABIM010000002">
    <property type="protein sequence ID" value="GAA4681382.1"/>
    <property type="molecule type" value="Genomic_DNA"/>
</dbReference>
<accession>A0ABP8W5C6</accession>
<feature type="compositionally biased region" description="Basic and acidic residues" evidence="1">
    <location>
        <begin position="1"/>
        <end position="11"/>
    </location>
</feature>
<gene>
    <name evidence="2" type="ORF">GCM10023226_18210</name>
</gene>
<evidence type="ECO:0000313" key="2">
    <source>
        <dbReference type="EMBL" id="GAA4681382.1"/>
    </source>
</evidence>
<dbReference type="Gene3D" id="3.40.50.300">
    <property type="entry name" value="P-loop containing nucleotide triphosphate hydrolases"/>
    <property type="match status" value="1"/>
</dbReference>
<reference evidence="3" key="1">
    <citation type="journal article" date="2019" name="Int. J. Syst. Evol. Microbiol.">
        <title>The Global Catalogue of Microorganisms (GCM) 10K type strain sequencing project: providing services to taxonomists for standard genome sequencing and annotation.</title>
        <authorList>
            <consortium name="The Broad Institute Genomics Platform"/>
            <consortium name="The Broad Institute Genome Sequencing Center for Infectious Disease"/>
            <person name="Wu L."/>
            <person name="Ma J."/>
        </authorList>
    </citation>
    <scope>NUCLEOTIDE SEQUENCE [LARGE SCALE GENOMIC DNA]</scope>
    <source>
        <strain evidence="3">JCM 18127</strain>
    </source>
</reference>
<comment type="caution">
    <text evidence="2">The sequence shown here is derived from an EMBL/GenBank/DDBJ whole genome shotgun (WGS) entry which is preliminary data.</text>
</comment>
<feature type="region of interest" description="Disordered" evidence="1">
    <location>
        <begin position="1"/>
        <end position="29"/>
    </location>
</feature>
<protein>
    <submittedName>
        <fullName evidence="2">DUF1611 domain-containing protein</fullName>
    </submittedName>
</protein>
<dbReference type="RefSeq" id="WP_345264962.1">
    <property type="nucleotide sequence ID" value="NZ_BAABIM010000002.1"/>
</dbReference>
<dbReference type="InterPro" id="IPR027417">
    <property type="entry name" value="P-loop_NTPase"/>
</dbReference>
<sequence length="383" mass="39702">MTIFRDADTDLGHSNAPARDRAATTRTPIDPQRLRRVKKSYTTRYTAASLEASPSGHHLLAGTEVTPREGDLVVARVTEIGKHTRLEGPGSRRQLLFPGDEVLLAYGHRYAPDQFLAEVPADLGRCHLVAAGGLAGTVTAMHASIDEPTAIEPLGLLADEAGVVRLERHAPLAVTPQTWARSAPGPRADGPLVVAVLGTSMNSGKSTTLACLVNGLTAAGLVVSAGKATGTGAGNDAHLFRDAGATRVLDFTDFGLPSTFRLDAEQVLDVFGSLVAALAEDGPDVVVVEIADGVYQGETSRLLADPAFGSRIDHVVFAAQDALGAAAGVTELRRHGLPVAGVSGVLTASPLAAAEARAALDVEVTDTYELCRPAVATALVPRG</sequence>
<dbReference type="SUPFAM" id="SSF52540">
    <property type="entry name" value="P-loop containing nucleoside triphosphate hydrolases"/>
    <property type="match status" value="1"/>
</dbReference>
<keyword evidence="3" id="KW-1185">Reference proteome</keyword>
<proteinExistence type="predicted"/>